<dbReference type="Proteomes" id="UP001205560">
    <property type="component" value="Unassembled WGS sequence"/>
</dbReference>
<accession>A0ABT2A9Z3</accession>
<comment type="caution">
    <text evidence="2">The sequence shown here is derived from an EMBL/GenBank/DDBJ whole genome shotgun (WGS) entry which is preliminary data.</text>
</comment>
<gene>
    <name evidence="2" type="ORF">NX782_17235</name>
</gene>
<feature type="domain" description="DUF5710" evidence="1">
    <location>
        <begin position="1"/>
        <end position="44"/>
    </location>
</feature>
<dbReference type="Pfam" id="PF18974">
    <property type="entry name" value="DUF5710"/>
    <property type="match status" value="1"/>
</dbReference>
<keyword evidence="3" id="KW-1185">Reference proteome</keyword>
<dbReference type="RefSeq" id="WP_258846707.1">
    <property type="nucleotide sequence ID" value="NZ_JANUGX010000021.1"/>
</dbReference>
<sequence length="117" mass="12896">MTFLNVPYAEKDQARELGARWNPTRKRWYVPTGVALEAFERWLPKDGEADGKADGKSAPGRVDARAAKLVTGSRYVEIDHACNPFEACPLCAPVLAQSGWTAAHQDVLKAMQALGRR</sequence>
<proteinExistence type="predicted"/>
<organism evidence="2 3">
    <name type="scientific">Massilia norwichensis</name>
    <dbReference type="NCBI Taxonomy" id="1442366"/>
    <lineage>
        <taxon>Bacteria</taxon>
        <taxon>Pseudomonadati</taxon>
        <taxon>Pseudomonadota</taxon>
        <taxon>Betaproteobacteria</taxon>
        <taxon>Burkholderiales</taxon>
        <taxon>Oxalobacteraceae</taxon>
        <taxon>Telluria group</taxon>
        <taxon>Massilia</taxon>
    </lineage>
</organism>
<name>A0ABT2A9Z3_9BURK</name>
<dbReference type="InterPro" id="IPR043764">
    <property type="entry name" value="DUF5710"/>
</dbReference>
<protein>
    <submittedName>
        <fullName evidence="2">DUF5710 domain-containing protein</fullName>
    </submittedName>
</protein>
<evidence type="ECO:0000313" key="3">
    <source>
        <dbReference type="Proteomes" id="UP001205560"/>
    </source>
</evidence>
<dbReference type="EMBL" id="JANUGX010000021">
    <property type="protein sequence ID" value="MCS0590935.1"/>
    <property type="molecule type" value="Genomic_DNA"/>
</dbReference>
<reference evidence="2 3" key="1">
    <citation type="submission" date="2022-08" db="EMBL/GenBank/DDBJ databases">
        <title>Reclassification of Massilia species as members of the genera Telluria, Duganella, Pseudoduganella, Mokoshia gen. nov. and Zemynaea gen. nov. using orthogonal and non-orthogonal genome-based approaches.</title>
        <authorList>
            <person name="Bowman J.P."/>
        </authorList>
    </citation>
    <scope>NUCLEOTIDE SEQUENCE [LARGE SCALE GENOMIC DNA]</scope>
    <source>
        <strain evidence="2 3">LMG 28164</strain>
    </source>
</reference>
<evidence type="ECO:0000259" key="1">
    <source>
        <dbReference type="Pfam" id="PF18974"/>
    </source>
</evidence>
<evidence type="ECO:0000313" key="2">
    <source>
        <dbReference type="EMBL" id="MCS0590935.1"/>
    </source>
</evidence>